<dbReference type="HOGENOM" id="CLU_042304_0_0_1"/>
<dbReference type="VEuPathDB" id="FungiDB:FOMG_15200"/>
<proteinExistence type="predicted"/>
<name>W9ZIS8_FUSOX</name>
<gene>
    <name evidence="2" type="ORF">FOMG_15200</name>
</gene>
<evidence type="ECO:0008006" key="3">
    <source>
        <dbReference type="Google" id="ProtNLM"/>
    </source>
</evidence>
<dbReference type="OrthoDB" id="5333491at2759"/>
<feature type="region of interest" description="Disordered" evidence="1">
    <location>
        <begin position="481"/>
        <end position="502"/>
    </location>
</feature>
<organism evidence="2">
    <name type="scientific">Fusarium oxysporum f. sp. melonis 26406</name>
    <dbReference type="NCBI Taxonomy" id="1089452"/>
    <lineage>
        <taxon>Eukaryota</taxon>
        <taxon>Fungi</taxon>
        <taxon>Dikarya</taxon>
        <taxon>Ascomycota</taxon>
        <taxon>Pezizomycotina</taxon>
        <taxon>Sordariomycetes</taxon>
        <taxon>Hypocreomycetidae</taxon>
        <taxon>Hypocreales</taxon>
        <taxon>Nectriaceae</taxon>
        <taxon>Fusarium</taxon>
        <taxon>Fusarium oxysporum species complex</taxon>
    </lineage>
</organism>
<protein>
    <recommendedName>
        <fullName evidence="3">F-box domain-containing protein</fullName>
    </recommendedName>
</protein>
<evidence type="ECO:0000256" key="1">
    <source>
        <dbReference type="SAM" id="MobiDB-lite"/>
    </source>
</evidence>
<dbReference type="AlphaFoldDB" id="W9ZIS8"/>
<evidence type="ECO:0000313" key="2">
    <source>
        <dbReference type="EMBL" id="EXK28193.1"/>
    </source>
</evidence>
<dbReference type="EMBL" id="JH659345">
    <property type="protein sequence ID" value="EXK28193.1"/>
    <property type="molecule type" value="Genomic_DNA"/>
</dbReference>
<reference evidence="2" key="2">
    <citation type="submission" date="2012-05" db="EMBL/GenBank/DDBJ databases">
        <title>Annotation of the Genome Sequence of Fusarium oxysporum f. sp. melonis 26406.</title>
        <authorList>
            <consortium name="The Broad Institute Genomics Platform"/>
            <person name="Ma L.-J."/>
            <person name="Corby-Kistler H."/>
            <person name="Broz K."/>
            <person name="Gale L.R."/>
            <person name="Jonkers W."/>
            <person name="O'Donnell K."/>
            <person name="Ploetz R."/>
            <person name="Steinberg C."/>
            <person name="Schwartz D.C."/>
            <person name="VanEtten H."/>
            <person name="Zhou S."/>
            <person name="Young S.K."/>
            <person name="Zeng Q."/>
            <person name="Gargeya S."/>
            <person name="Fitzgerald M."/>
            <person name="Abouelleil A."/>
            <person name="Alvarado L."/>
            <person name="Chapman S.B."/>
            <person name="Gainer-Dewar J."/>
            <person name="Goldberg J."/>
            <person name="Griggs A."/>
            <person name="Gujja S."/>
            <person name="Hansen M."/>
            <person name="Howarth C."/>
            <person name="Imamovic A."/>
            <person name="Ireland A."/>
            <person name="Larimer J."/>
            <person name="McCowan C."/>
            <person name="Murphy C."/>
            <person name="Pearson M."/>
            <person name="Poon T.W."/>
            <person name="Priest M."/>
            <person name="Roberts A."/>
            <person name="Saif S."/>
            <person name="Shea T."/>
            <person name="Sykes S."/>
            <person name="Wortman J."/>
            <person name="Nusbaum C."/>
            <person name="Birren B."/>
        </authorList>
    </citation>
    <scope>NUCLEOTIDE SEQUENCE</scope>
    <source>
        <strain evidence="2">26406</strain>
    </source>
</reference>
<feature type="compositionally biased region" description="Acidic residues" evidence="1">
    <location>
        <begin position="488"/>
        <end position="502"/>
    </location>
</feature>
<reference evidence="2" key="1">
    <citation type="submission" date="2012-04" db="EMBL/GenBank/DDBJ databases">
        <title>The Genome Sequence of Fusarium oxysporum melonis.</title>
        <authorList>
            <consortium name="The Broad Institute Genome Sequencing Platform"/>
            <person name="Ma L.-J."/>
            <person name="Gale L.R."/>
            <person name="Schwartz D.C."/>
            <person name="Zhou S."/>
            <person name="Corby-Kistler H."/>
            <person name="Young S.K."/>
            <person name="Zeng Q."/>
            <person name="Gargeya S."/>
            <person name="Fitzgerald M."/>
            <person name="Haas B."/>
            <person name="Abouelleil A."/>
            <person name="Alvarado L."/>
            <person name="Arachchi H.M."/>
            <person name="Berlin A."/>
            <person name="Brown A."/>
            <person name="Chapman S.B."/>
            <person name="Chen Z."/>
            <person name="Dunbar C."/>
            <person name="Freedman E."/>
            <person name="Gearin G."/>
            <person name="Goldberg J."/>
            <person name="Griggs A."/>
            <person name="Gujja S."/>
            <person name="Heiman D."/>
            <person name="Howarth C."/>
            <person name="Larson L."/>
            <person name="Lui A."/>
            <person name="MacDonald P.J.P."/>
            <person name="Montmayeur A."/>
            <person name="Murphy C."/>
            <person name="Neiman D."/>
            <person name="Pearson M."/>
            <person name="Priest M."/>
            <person name="Roberts A."/>
            <person name="Saif S."/>
            <person name="Shea T."/>
            <person name="Shenoy N."/>
            <person name="Sisk P."/>
            <person name="Stolte C."/>
            <person name="Sykes S."/>
            <person name="Wortman J."/>
            <person name="Nusbaum C."/>
            <person name="Birren B."/>
        </authorList>
    </citation>
    <scope>NUCLEOTIDE SEQUENCE</scope>
    <source>
        <strain evidence="2">26406</strain>
    </source>
</reference>
<sequence>MFWYDLPWDIRVEILQHLAQASTYEKRSLSNYASVAREWQPVFEKVSFKRLVITPSELGMFQAVFDVIRRRQCLQHIAYRLEFPRHRLADDDHVGGFGDENLFLQMRLISRTGEGANDTLSRLPQQQKEIDEAFTTSLRALFLELSSWKTDECLKGFELEIVADTESDWQKNATRIRRTYPMRFTGETRDSVPATSDTTVIRYSPNTWHNTLRAAELDFVFFLRLALEPGNMLSPMVHVVSSLSILRKSIRQFSPRAIAHIISRLPNLRKLIWEIRPYCHWRAEYAFYQALEETGQLWPASIEMVRIRQTPTSRPPNVLEPSHSLTAFSLNLSMKCQHLTTLSIEHGINAFNLLTRPDILQNIQYLSFKSEERVLGEVPRASNHLFGFAIPLIRRPERGGWPGCPPMAEEWVFARLERLDPGLRRFSVPARVAVRCWFPGVRARNDLSRAGRLAQRNRDMAVLSRARARAREFVALRNEINPGPLSQTEEEEEEDDFLVPRR</sequence>
<dbReference type="Proteomes" id="UP000030703">
    <property type="component" value="Unassembled WGS sequence"/>
</dbReference>
<accession>W9ZIS8</accession>